<evidence type="ECO:0000313" key="7">
    <source>
        <dbReference type="Ensembl" id="ENSCINP00000034945.1"/>
    </source>
</evidence>
<evidence type="ECO:0000256" key="6">
    <source>
        <dbReference type="SAM" id="Phobius"/>
    </source>
</evidence>
<evidence type="ECO:0000256" key="5">
    <source>
        <dbReference type="ARBA" id="ARBA00023136"/>
    </source>
</evidence>
<dbReference type="InterPro" id="IPR007237">
    <property type="entry name" value="CD20-like"/>
</dbReference>
<keyword evidence="3 6" id="KW-0812">Transmembrane</keyword>
<dbReference type="GeneTree" id="ENSGT00940000163727"/>
<evidence type="ECO:0000256" key="3">
    <source>
        <dbReference type="ARBA" id="ARBA00022692"/>
    </source>
</evidence>
<dbReference type="Pfam" id="PF04103">
    <property type="entry name" value="CD20"/>
    <property type="match status" value="1"/>
</dbReference>
<dbReference type="GeneID" id="100175852"/>
<evidence type="ECO:0000256" key="2">
    <source>
        <dbReference type="ARBA" id="ARBA00009565"/>
    </source>
</evidence>
<evidence type="ECO:0000256" key="4">
    <source>
        <dbReference type="ARBA" id="ARBA00022989"/>
    </source>
</evidence>
<dbReference type="GO" id="GO:0016020">
    <property type="term" value="C:membrane"/>
    <property type="evidence" value="ECO:0007669"/>
    <property type="project" value="UniProtKB-SubCell"/>
</dbReference>
<reference evidence="8" key="1">
    <citation type="journal article" date="2002" name="Science">
        <title>The draft genome of Ciona intestinalis: insights into chordate and vertebrate origins.</title>
        <authorList>
            <person name="Dehal P."/>
            <person name="Satou Y."/>
            <person name="Campbell R.K."/>
            <person name="Chapman J."/>
            <person name="Degnan B."/>
            <person name="De Tomaso A."/>
            <person name="Davidson B."/>
            <person name="Di Gregorio A."/>
            <person name="Gelpke M."/>
            <person name="Goodstein D.M."/>
            <person name="Harafuji N."/>
            <person name="Hastings K.E."/>
            <person name="Ho I."/>
            <person name="Hotta K."/>
            <person name="Huang W."/>
            <person name="Kawashima T."/>
            <person name="Lemaire P."/>
            <person name="Martinez D."/>
            <person name="Meinertzhagen I.A."/>
            <person name="Necula S."/>
            <person name="Nonaka M."/>
            <person name="Putnam N."/>
            <person name="Rash S."/>
            <person name="Saiga H."/>
            <person name="Satake M."/>
            <person name="Terry A."/>
            <person name="Yamada L."/>
            <person name="Wang H.G."/>
            <person name="Awazu S."/>
            <person name="Azumi K."/>
            <person name="Boore J."/>
            <person name="Branno M."/>
            <person name="Chin-Bow S."/>
            <person name="DeSantis R."/>
            <person name="Doyle S."/>
            <person name="Francino P."/>
            <person name="Keys D.N."/>
            <person name="Haga S."/>
            <person name="Hayashi H."/>
            <person name="Hino K."/>
            <person name="Imai K.S."/>
            <person name="Inaba K."/>
            <person name="Kano S."/>
            <person name="Kobayashi K."/>
            <person name="Kobayashi M."/>
            <person name="Lee B.I."/>
            <person name="Makabe K.W."/>
            <person name="Manohar C."/>
            <person name="Matassi G."/>
            <person name="Medina M."/>
            <person name="Mochizuki Y."/>
            <person name="Mount S."/>
            <person name="Morishita T."/>
            <person name="Miura S."/>
            <person name="Nakayama A."/>
            <person name="Nishizaka S."/>
            <person name="Nomoto H."/>
            <person name="Ohta F."/>
            <person name="Oishi K."/>
            <person name="Rigoutsos I."/>
            <person name="Sano M."/>
            <person name="Sasaki A."/>
            <person name="Sasakura Y."/>
            <person name="Shoguchi E."/>
            <person name="Shin-i T."/>
            <person name="Spagnuolo A."/>
            <person name="Stainier D."/>
            <person name="Suzuki M.M."/>
            <person name="Tassy O."/>
            <person name="Takatori N."/>
            <person name="Tokuoka M."/>
            <person name="Yagi K."/>
            <person name="Yoshizaki F."/>
            <person name="Wada S."/>
            <person name="Zhang C."/>
            <person name="Hyatt P.D."/>
            <person name="Larimer F."/>
            <person name="Detter C."/>
            <person name="Doggett N."/>
            <person name="Glavina T."/>
            <person name="Hawkins T."/>
            <person name="Richardson P."/>
            <person name="Lucas S."/>
            <person name="Kohara Y."/>
            <person name="Levine M."/>
            <person name="Satoh N."/>
            <person name="Rokhsar D.S."/>
        </authorList>
    </citation>
    <scope>NUCLEOTIDE SEQUENCE [LARGE SCALE GENOMIC DNA]</scope>
</reference>
<sequence>MSVTYTTQPVIYPVEPELPGKKYKTAYTVLGCLQIFIGVLSIILSSVVLANATAILSQADQQTQPSVNSAAYYIYSGIGSGLWYIVAGILGVVSGRRPSSCPITGALVITIFAAITAGSMAILQSLTSAGISGAMTVLTRDSIGTIFEPSDPAMVEVKSFLNQTLIIYAVLAVLAFMEFIITIVHSGFCCAVKCCNSQDYRGMVTGTTTITTMQNPIQMQAQPAYDPNDINMAGAGYGYSPSPNYSDKAGLV</sequence>
<comment type="subcellular location">
    <subcellularLocation>
        <location evidence="1">Membrane</location>
        <topology evidence="1">Multi-pass membrane protein</topology>
    </subcellularLocation>
</comment>
<accession>A0A1W3JLW9</accession>
<dbReference type="PANTHER" id="PTHR23320">
    <property type="entry name" value="MEMBRANE-SPANNING 4-DOMAINS SUBFAMILY A MS4A -RELATED"/>
    <property type="match status" value="1"/>
</dbReference>
<comment type="similarity">
    <text evidence="2">Belongs to the MS4A family.</text>
</comment>
<keyword evidence="4 6" id="KW-1133">Transmembrane helix</keyword>
<dbReference type="KEGG" id="cin:100175852"/>
<reference evidence="7" key="4">
    <citation type="submission" date="2025-09" db="UniProtKB">
        <authorList>
            <consortium name="Ensembl"/>
        </authorList>
    </citation>
    <scope>IDENTIFICATION</scope>
</reference>
<feature type="transmembrane region" description="Helical" evidence="6">
    <location>
        <begin position="70"/>
        <end position="93"/>
    </location>
</feature>
<reference evidence="7" key="2">
    <citation type="journal article" date="2008" name="Genome Biol.">
        <title>Improved genome assembly and evidence-based global gene model set for the chordate Ciona intestinalis: new insight into intron and operon populations.</title>
        <authorList>
            <person name="Satou Y."/>
            <person name="Mineta K."/>
            <person name="Ogasawara M."/>
            <person name="Sasakura Y."/>
            <person name="Shoguchi E."/>
            <person name="Ueno K."/>
            <person name="Yamada L."/>
            <person name="Matsumoto J."/>
            <person name="Wasserscheid J."/>
            <person name="Dewar K."/>
            <person name="Wiley G.B."/>
            <person name="Macmil S.L."/>
            <person name="Roe B.A."/>
            <person name="Zeller R.W."/>
            <person name="Hastings K.E."/>
            <person name="Lemaire P."/>
            <person name="Lindquist E."/>
            <person name="Endo T."/>
            <person name="Hotta K."/>
            <person name="Inaba K."/>
        </authorList>
    </citation>
    <scope>NUCLEOTIDE SEQUENCE [LARGE SCALE GENOMIC DNA]</scope>
    <source>
        <strain evidence="7">wild type</strain>
    </source>
</reference>
<dbReference type="PANTHER" id="PTHR23320:SF165">
    <property type="entry name" value="MARVEL DOMAIN-CONTAINING PROTEIN"/>
    <property type="match status" value="1"/>
</dbReference>
<dbReference type="OMA" id="PNDINMA"/>
<dbReference type="InParanoid" id="H2XZ61"/>
<feature type="transmembrane region" description="Helical" evidence="6">
    <location>
        <begin position="27"/>
        <end position="50"/>
    </location>
</feature>
<gene>
    <name evidence="7" type="primary">LOC100175852</name>
</gene>
<organism evidence="7 8">
    <name type="scientific">Ciona intestinalis</name>
    <name type="common">Transparent sea squirt</name>
    <name type="synonym">Ascidia intestinalis</name>
    <dbReference type="NCBI Taxonomy" id="7719"/>
    <lineage>
        <taxon>Eukaryota</taxon>
        <taxon>Metazoa</taxon>
        <taxon>Chordata</taxon>
        <taxon>Tunicata</taxon>
        <taxon>Ascidiacea</taxon>
        <taxon>Phlebobranchia</taxon>
        <taxon>Cionidae</taxon>
        <taxon>Ciona</taxon>
    </lineage>
</organism>
<accession>H2XZ61</accession>
<keyword evidence="8" id="KW-1185">Reference proteome</keyword>
<reference evidence="7" key="3">
    <citation type="submission" date="2025-08" db="UniProtKB">
        <authorList>
            <consortium name="Ensembl"/>
        </authorList>
    </citation>
    <scope>IDENTIFICATION</scope>
</reference>
<dbReference type="RefSeq" id="XP_009857711.1">
    <property type="nucleotide sequence ID" value="XM_009859409.3"/>
</dbReference>
<dbReference type="OrthoDB" id="10071434at2759"/>
<name>H2XZ61_CIOIN</name>
<dbReference type="EMBL" id="EAAA01001551">
    <property type="status" value="NOT_ANNOTATED_CDS"/>
    <property type="molecule type" value="Genomic_DNA"/>
</dbReference>
<dbReference type="InterPro" id="IPR030417">
    <property type="entry name" value="MS4A"/>
</dbReference>
<dbReference type="Ensembl" id="ENSCINT00000031734.1">
    <property type="protein sequence ID" value="ENSCINP00000034945.1"/>
    <property type="gene ID" value="ENSCING00000021536.1"/>
</dbReference>
<feature type="transmembrane region" description="Helical" evidence="6">
    <location>
        <begin position="105"/>
        <end position="126"/>
    </location>
</feature>
<feature type="transmembrane region" description="Helical" evidence="6">
    <location>
        <begin position="165"/>
        <end position="192"/>
    </location>
</feature>
<evidence type="ECO:0000256" key="1">
    <source>
        <dbReference type="ARBA" id="ARBA00004141"/>
    </source>
</evidence>
<proteinExistence type="inferred from homology"/>
<keyword evidence="5 6" id="KW-0472">Membrane</keyword>
<evidence type="ECO:0000313" key="8">
    <source>
        <dbReference type="Proteomes" id="UP000008144"/>
    </source>
</evidence>
<dbReference type="Proteomes" id="UP000008144">
    <property type="component" value="Chromosome 2"/>
</dbReference>
<dbReference type="HOGENOM" id="CLU_1219347_0_0_1"/>
<protein>
    <submittedName>
        <fullName evidence="7">Uncharacterized LOC100175852</fullName>
    </submittedName>
</protein>
<dbReference type="AlphaFoldDB" id="H2XZ61"/>